<dbReference type="OrthoDB" id="8969999at2"/>
<feature type="transmembrane region" description="Helical" evidence="7">
    <location>
        <begin position="242"/>
        <end position="261"/>
    </location>
</feature>
<dbReference type="GO" id="GO:0005886">
    <property type="term" value="C:plasma membrane"/>
    <property type="evidence" value="ECO:0007669"/>
    <property type="project" value="UniProtKB-SubCell"/>
</dbReference>
<proteinExistence type="inferred from homology"/>
<evidence type="ECO:0000256" key="2">
    <source>
        <dbReference type="ARBA" id="ARBA00005262"/>
    </source>
</evidence>
<feature type="transmembrane region" description="Helical" evidence="7">
    <location>
        <begin position="281"/>
        <end position="301"/>
    </location>
</feature>
<evidence type="ECO:0000313" key="8">
    <source>
        <dbReference type="EMBL" id="TDR94184.1"/>
    </source>
</evidence>
<name>A0A4R7C6H8_9HYPH</name>
<evidence type="ECO:0000256" key="5">
    <source>
        <dbReference type="ARBA" id="ARBA00022989"/>
    </source>
</evidence>
<evidence type="ECO:0000256" key="1">
    <source>
        <dbReference type="ARBA" id="ARBA00004651"/>
    </source>
</evidence>
<evidence type="ECO:0000256" key="6">
    <source>
        <dbReference type="ARBA" id="ARBA00023136"/>
    </source>
</evidence>
<gene>
    <name evidence="8" type="ORF">EV668_1462</name>
</gene>
<feature type="transmembrane region" description="Helical" evidence="7">
    <location>
        <begin position="24"/>
        <end position="46"/>
    </location>
</feature>
<dbReference type="PIRSF" id="PIRSF004810">
    <property type="entry name" value="ChrA"/>
    <property type="match status" value="1"/>
</dbReference>
<feature type="transmembrane region" description="Helical" evidence="7">
    <location>
        <begin position="92"/>
        <end position="115"/>
    </location>
</feature>
<dbReference type="InterPro" id="IPR014047">
    <property type="entry name" value="Chr_Tranpt_l_chain"/>
</dbReference>
<dbReference type="Pfam" id="PF02417">
    <property type="entry name" value="Chromate_transp"/>
    <property type="match status" value="2"/>
</dbReference>
<accession>A0A4R7C6H8</accession>
<feature type="transmembrane region" description="Helical" evidence="7">
    <location>
        <begin position="369"/>
        <end position="388"/>
    </location>
</feature>
<feature type="transmembrane region" description="Helical" evidence="7">
    <location>
        <begin position="210"/>
        <end position="230"/>
    </location>
</feature>
<sequence length="413" mass="43405">MTIPDVAHKATNNTRTSYGTPAEVFFAFLKLGLTSFGGPIAHLGYFREELVVRRRWVNEQGYADLVALCQFLPGPASSQVGFALGFLRAGPLGAAAAWLAFTMPSAILLIAFASLAGLFDGPVGQGLIHGLKLVAVAIVAQAIWGMAKSLTPDRPRAAIALFAILIAVLAPTALGQILAIAFGTIAGFWFCRTDTAQQPVQLAFNITKRVGVTCLILFFGLLFGLPLLAGPSGWQPLKLIDVFYRSGALVFGGGHVVLPLLETEVVRTGWVSTNDFLAGYGAAQAVPGPLFTFASYLGFAMTPEPNGLIGAMICLIVIFVPGFLLLAGAIPFWNALRHQSWAQAGLKGTNAAVVGILGAAFYNPVWTSAVLSPIDFAIAVIGFVALVVWKAPSWLMVVAVTIAGLAGKLLIGP</sequence>
<comment type="caution">
    <text evidence="8">The sequence shown here is derived from an EMBL/GenBank/DDBJ whole genome shotgun (WGS) entry which is preliminary data.</text>
</comment>
<dbReference type="PANTHER" id="PTHR33567">
    <property type="entry name" value="CHROMATE ION TRANSPORTER (EUROFUNG)"/>
    <property type="match status" value="1"/>
</dbReference>
<keyword evidence="3" id="KW-1003">Cell membrane</keyword>
<comment type="similarity">
    <text evidence="2">Belongs to the chromate ion transporter (CHR) (TC 2.A.51) family.</text>
</comment>
<comment type="subcellular location">
    <subcellularLocation>
        <location evidence="1">Cell membrane</location>
        <topology evidence="1">Multi-pass membrane protein</topology>
    </subcellularLocation>
</comment>
<dbReference type="AlphaFoldDB" id="A0A4R7C6H8"/>
<feature type="transmembrane region" description="Helical" evidence="7">
    <location>
        <begin position="127"/>
        <end position="147"/>
    </location>
</feature>
<dbReference type="RefSeq" id="WP_133769103.1">
    <property type="nucleotide sequence ID" value="NZ_SNZR01000011.1"/>
</dbReference>
<dbReference type="GO" id="GO:0015109">
    <property type="term" value="F:chromate transmembrane transporter activity"/>
    <property type="evidence" value="ECO:0007669"/>
    <property type="project" value="InterPro"/>
</dbReference>
<evidence type="ECO:0000313" key="9">
    <source>
        <dbReference type="Proteomes" id="UP000295122"/>
    </source>
</evidence>
<dbReference type="NCBIfam" id="TIGR00937">
    <property type="entry name" value="2A51"/>
    <property type="match status" value="1"/>
</dbReference>
<dbReference type="InterPro" id="IPR003370">
    <property type="entry name" value="Chromate_transpt"/>
</dbReference>
<evidence type="ECO:0000256" key="7">
    <source>
        <dbReference type="SAM" id="Phobius"/>
    </source>
</evidence>
<feature type="transmembrane region" description="Helical" evidence="7">
    <location>
        <begin position="308"/>
        <end position="332"/>
    </location>
</feature>
<feature type="transmembrane region" description="Helical" evidence="7">
    <location>
        <begin position="344"/>
        <end position="362"/>
    </location>
</feature>
<keyword evidence="9" id="KW-1185">Reference proteome</keyword>
<keyword evidence="5 7" id="KW-1133">Transmembrane helix</keyword>
<dbReference type="EMBL" id="SNZR01000011">
    <property type="protein sequence ID" value="TDR94184.1"/>
    <property type="molecule type" value="Genomic_DNA"/>
</dbReference>
<evidence type="ECO:0000256" key="3">
    <source>
        <dbReference type="ARBA" id="ARBA00022475"/>
    </source>
</evidence>
<dbReference type="Proteomes" id="UP000295122">
    <property type="component" value="Unassembled WGS sequence"/>
</dbReference>
<keyword evidence="6 7" id="KW-0472">Membrane</keyword>
<feature type="transmembrane region" description="Helical" evidence="7">
    <location>
        <begin position="159"/>
        <end position="190"/>
    </location>
</feature>
<protein>
    <submittedName>
        <fullName evidence="8">Chromate transporter</fullName>
    </submittedName>
</protein>
<reference evidence="8 9" key="1">
    <citation type="submission" date="2019-03" db="EMBL/GenBank/DDBJ databases">
        <title>Genomic Encyclopedia of Type Strains, Phase IV (KMG-IV): sequencing the most valuable type-strain genomes for metagenomic binning, comparative biology and taxonomic classification.</title>
        <authorList>
            <person name="Goeker M."/>
        </authorList>
    </citation>
    <scope>NUCLEOTIDE SEQUENCE [LARGE SCALE GENOMIC DNA]</scope>
    <source>
        <strain evidence="8 9">DSM 25903</strain>
    </source>
</reference>
<keyword evidence="4 7" id="KW-0812">Transmembrane</keyword>
<organism evidence="8 9">
    <name type="scientific">Enterovirga rhinocerotis</name>
    <dbReference type="NCBI Taxonomy" id="1339210"/>
    <lineage>
        <taxon>Bacteria</taxon>
        <taxon>Pseudomonadati</taxon>
        <taxon>Pseudomonadota</taxon>
        <taxon>Alphaproteobacteria</taxon>
        <taxon>Hyphomicrobiales</taxon>
        <taxon>Methylobacteriaceae</taxon>
        <taxon>Enterovirga</taxon>
    </lineage>
</organism>
<dbReference type="PANTHER" id="PTHR33567:SF3">
    <property type="entry name" value="CHROMATE ION TRANSPORTER (EUROFUNG)"/>
    <property type="match status" value="1"/>
</dbReference>
<evidence type="ECO:0000256" key="4">
    <source>
        <dbReference type="ARBA" id="ARBA00022692"/>
    </source>
</evidence>